<organism evidence="6 7">
    <name type="scientific">Lamprobacter modestohalophilus</name>
    <dbReference type="NCBI Taxonomy" id="1064514"/>
    <lineage>
        <taxon>Bacteria</taxon>
        <taxon>Pseudomonadati</taxon>
        <taxon>Pseudomonadota</taxon>
        <taxon>Gammaproteobacteria</taxon>
        <taxon>Chromatiales</taxon>
        <taxon>Chromatiaceae</taxon>
        <taxon>Lamprobacter</taxon>
    </lineage>
</organism>
<dbReference type="GO" id="GO:1900378">
    <property type="term" value="P:positive regulation of secondary metabolite biosynthetic process"/>
    <property type="evidence" value="ECO:0007669"/>
    <property type="project" value="TreeGrafter"/>
</dbReference>
<proteinExistence type="predicted"/>
<feature type="zinc finger region" description="dksA C4-type" evidence="4">
    <location>
        <begin position="39"/>
        <end position="63"/>
    </location>
</feature>
<dbReference type="PANTHER" id="PTHR38777:SF1">
    <property type="entry name" value="DNAK SUPPRESSOR PROTEIN"/>
    <property type="match status" value="1"/>
</dbReference>
<dbReference type="Pfam" id="PF01258">
    <property type="entry name" value="zf-dskA_traR"/>
    <property type="match status" value="1"/>
</dbReference>
<keyword evidence="3" id="KW-0862">Zinc</keyword>
<gene>
    <name evidence="6" type="ORF">CKO42_22660</name>
</gene>
<keyword evidence="2" id="KW-0863">Zinc-finger</keyword>
<feature type="domain" description="Zinc finger DksA/TraR C4-type" evidence="5">
    <location>
        <begin position="37"/>
        <end position="68"/>
    </location>
</feature>
<name>A0A9X1B6W2_9GAMM</name>
<dbReference type="RefSeq" id="WP_200249415.1">
    <property type="nucleotide sequence ID" value="NZ_NRRY01000060.1"/>
</dbReference>
<dbReference type="PANTHER" id="PTHR38777">
    <property type="entry name" value="FELS-2 PROPHAGE PROTEIN"/>
    <property type="match status" value="1"/>
</dbReference>
<keyword evidence="1" id="KW-0479">Metal-binding</keyword>
<dbReference type="AlphaFoldDB" id="A0A9X1B6W2"/>
<reference evidence="6 7" key="1">
    <citation type="journal article" date="2020" name="Microorganisms">
        <title>Osmotic Adaptation and Compatible Solute Biosynthesis of Phototrophic Bacteria as Revealed from Genome Analyses.</title>
        <authorList>
            <person name="Imhoff J.F."/>
            <person name="Rahn T."/>
            <person name="Kunzel S."/>
            <person name="Keller A."/>
            <person name="Neulinger S.C."/>
        </authorList>
    </citation>
    <scope>NUCLEOTIDE SEQUENCE [LARGE SCALE GENOMIC DNA]</scope>
    <source>
        <strain evidence="6 7">DSM 25653</strain>
    </source>
</reference>
<accession>A0A9X1B6W2</accession>
<evidence type="ECO:0000256" key="1">
    <source>
        <dbReference type="ARBA" id="ARBA00022723"/>
    </source>
</evidence>
<protein>
    <recommendedName>
        <fullName evidence="5">Zinc finger DksA/TraR C4-type domain-containing protein</fullName>
    </recommendedName>
</protein>
<evidence type="ECO:0000256" key="2">
    <source>
        <dbReference type="ARBA" id="ARBA00022771"/>
    </source>
</evidence>
<dbReference type="InterPro" id="IPR000962">
    <property type="entry name" value="Znf_DskA_TraR"/>
</dbReference>
<evidence type="ECO:0000256" key="4">
    <source>
        <dbReference type="PROSITE-ProRule" id="PRU00510"/>
    </source>
</evidence>
<dbReference type="Proteomes" id="UP001138768">
    <property type="component" value="Unassembled WGS sequence"/>
</dbReference>
<keyword evidence="7" id="KW-1185">Reference proteome</keyword>
<evidence type="ECO:0000313" key="6">
    <source>
        <dbReference type="EMBL" id="MBK1621167.1"/>
    </source>
</evidence>
<evidence type="ECO:0000259" key="5">
    <source>
        <dbReference type="Pfam" id="PF01258"/>
    </source>
</evidence>
<dbReference type="Gene3D" id="1.20.120.910">
    <property type="entry name" value="DksA, coiled-coil domain"/>
    <property type="match status" value="1"/>
</dbReference>
<evidence type="ECO:0000256" key="3">
    <source>
        <dbReference type="ARBA" id="ARBA00022833"/>
    </source>
</evidence>
<dbReference type="PROSITE" id="PS51128">
    <property type="entry name" value="ZF_DKSA_2"/>
    <property type="match status" value="1"/>
</dbReference>
<dbReference type="SUPFAM" id="SSF57716">
    <property type="entry name" value="Glucocorticoid receptor-like (DNA-binding domain)"/>
    <property type="match status" value="1"/>
</dbReference>
<dbReference type="EMBL" id="NRRY01000060">
    <property type="protein sequence ID" value="MBK1621167.1"/>
    <property type="molecule type" value="Genomic_DNA"/>
</dbReference>
<comment type="caution">
    <text evidence="6">The sequence shown here is derived from an EMBL/GenBank/DDBJ whole genome shotgun (WGS) entry which is preliminary data.</text>
</comment>
<evidence type="ECO:0000313" key="7">
    <source>
        <dbReference type="Proteomes" id="UP001138768"/>
    </source>
</evidence>
<dbReference type="GO" id="GO:0008270">
    <property type="term" value="F:zinc ion binding"/>
    <property type="evidence" value="ECO:0007669"/>
    <property type="project" value="UniProtKB-KW"/>
</dbReference>
<sequence length="77" mass="8725">MERFADELDLAQYQTDLLTTSAIAAIRQQITAEPGREHCLDCGAPIPLARLRQVPSATRCTLCQEDHEAQISRHRRH</sequence>